<dbReference type="EMBL" id="JAHRHJ020000011">
    <property type="protein sequence ID" value="KAH9296032.1"/>
    <property type="molecule type" value="Genomic_DNA"/>
</dbReference>
<keyword evidence="3" id="KW-0540">Nuclease</keyword>
<evidence type="ECO:0000256" key="1">
    <source>
        <dbReference type="ARBA" id="ARBA00022679"/>
    </source>
</evidence>
<sequence>PFEVETNASDYAMGVVLLQGGKPVCYHSETFTSAVKGYSVYDKEMYALVQ</sequence>
<evidence type="ECO:0000313" key="8">
    <source>
        <dbReference type="EMBL" id="KAH9296032.1"/>
    </source>
</evidence>
<reference evidence="8 9" key="1">
    <citation type="journal article" date="2021" name="Nat. Plants">
        <title>The Taxus genome provides insights into paclitaxel biosynthesis.</title>
        <authorList>
            <person name="Xiong X."/>
            <person name="Gou J."/>
            <person name="Liao Q."/>
            <person name="Li Y."/>
            <person name="Zhou Q."/>
            <person name="Bi G."/>
            <person name="Li C."/>
            <person name="Du R."/>
            <person name="Wang X."/>
            <person name="Sun T."/>
            <person name="Guo L."/>
            <person name="Liang H."/>
            <person name="Lu P."/>
            <person name="Wu Y."/>
            <person name="Zhang Z."/>
            <person name="Ro D.K."/>
            <person name="Shang Y."/>
            <person name="Huang S."/>
            <person name="Yan J."/>
        </authorList>
    </citation>
    <scope>NUCLEOTIDE SEQUENCE [LARGE SCALE GENOMIC DNA]</scope>
    <source>
        <strain evidence="8">Ta-2019</strain>
    </source>
</reference>
<name>A0AA38CFK3_TAXCH</name>
<keyword evidence="5" id="KW-0378">Hydrolase</keyword>
<dbReference type="Pfam" id="PF17917">
    <property type="entry name" value="RT_RNaseH"/>
    <property type="match status" value="1"/>
</dbReference>
<evidence type="ECO:0000313" key="9">
    <source>
        <dbReference type="Proteomes" id="UP000824469"/>
    </source>
</evidence>
<dbReference type="GO" id="GO:0003964">
    <property type="term" value="F:RNA-directed DNA polymerase activity"/>
    <property type="evidence" value="ECO:0007669"/>
    <property type="project" value="UniProtKB-KW"/>
</dbReference>
<keyword evidence="2" id="KW-0548">Nucleotidyltransferase</keyword>
<evidence type="ECO:0000256" key="5">
    <source>
        <dbReference type="ARBA" id="ARBA00022801"/>
    </source>
</evidence>
<protein>
    <recommendedName>
        <fullName evidence="7">Reverse transcriptase RNase H-like domain-containing protein</fullName>
    </recommendedName>
</protein>
<feature type="non-terminal residue" evidence="8">
    <location>
        <position position="50"/>
    </location>
</feature>
<dbReference type="Proteomes" id="UP000824469">
    <property type="component" value="Unassembled WGS sequence"/>
</dbReference>
<feature type="non-terminal residue" evidence="8">
    <location>
        <position position="1"/>
    </location>
</feature>
<dbReference type="PANTHER" id="PTHR37984:SF5">
    <property type="entry name" value="PROTEIN NYNRIN-LIKE"/>
    <property type="match status" value="1"/>
</dbReference>
<evidence type="ECO:0000256" key="6">
    <source>
        <dbReference type="ARBA" id="ARBA00022918"/>
    </source>
</evidence>
<keyword evidence="1" id="KW-0808">Transferase</keyword>
<evidence type="ECO:0000259" key="7">
    <source>
        <dbReference type="Pfam" id="PF17917"/>
    </source>
</evidence>
<gene>
    <name evidence="8" type="ORF">KI387_039620</name>
</gene>
<feature type="domain" description="Reverse transcriptase RNase H-like" evidence="7">
    <location>
        <begin position="1"/>
        <end position="49"/>
    </location>
</feature>
<organism evidence="8 9">
    <name type="scientific">Taxus chinensis</name>
    <name type="common">Chinese yew</name>
    <name type="synonym">Taxus wallichiana var. chinensis</name>
    <dbReference type="NCBI Taxonomy" id="29808"/>
    <lineage>
        <taxon>Eukaryota</taxon>
        <taxon>Viridiplantae</taxon>
        <taxon>Streptophyta</taxon>
        <taxon>Embryophyta</taxon>
        <taxon>Tracheophyta</taxon>
        <taxon>Spermatophyta</taxon>
        <taxon>Pinopsida</taxon>
        <taxon>Pinidae</taxon>
        <taxon>Conifers II</taxon>
        <taxon>Cupressales</taxon>
        <taxon>Taxaceae</taxon>
        <taxon>Taxus</taxon>
    </lineage>
</organism>
<dbReference type="AlphaFoldDB" id="A0AA38CFK3"/>
<evidence type="ECO:0000256" key="2">
    <source>
        <dbReference type="ARBA" id="ARBA00022695"/>
    </source>
</evidence>
<keyword evidence="9" id="KW-1185">Reference proteome</keyword>
<evidence type="ECO:0000256" key="4">
    <source>
        <dbReference type="ARBA" id="ARBA00022759"/>
    </source>
</evidence>
<keyword evidence="4" id="KW-0255">Endonuclease</keyword>
<comment type="caution">
    <text evidence="8">The sequence shown here is derived from an EMBL/GenBank/DDBJ whole genome shotgun (WGS) entry which is preliminary data.</text>
</comment>
<dbReference type="InterPro" id="IPR043502">
    <property type="entry name" value="DNA/RNA_pol_sf"/>
</dbReference>
<dbReference type="GO" id="GO:0004519">
    <property type="term" value="F:endonuclease activity"/>
    <property type="evidence" value="ECO:0007669"/>
    <property type="project" value="UniProtKB-KW"/>
</dbReference>
<dbReference type="SUPFAM" id="SSF56672">
    <property type="entry name" value="DNA/RNA polymerases"/>
    <property type="match status" value="1"/>
</dbReference>
<dbReference type="InterPro" id="IPR050951">
    <property type="entry name" value="Retrovirus_Pol_polyprotein"/>
</dbReference>
<dbReference type="GO" id="GO:0016787">
    <property type="term" value="F:hydrolase activity"/>
    <property type="evidence" value="ECO:0007669"/>
    <property type="project" value="UniProtKB-KW"/>
</dbReference>
<evidence type="ECO:0000256" key="3">
    <source>
        <dbReference type="ARBA" id="ARBA00022722"/>
    </source>
</evidence>
<keyword evidence="6" id="KW-0695">RNA-directed DNA polymerase</keyword>
<dbReference type="InterPro" id="IPR041373">
    <property type="entry name" value="RT_RNaseH"/>
</dbReference>
<dbReference type="PANTHER" id="PTHR37984">
    <property type="entry name" value="PROTEIN CBG26694"/>
    <property type="match status" value="1"/>
</dbReference>
<proteinExistence type="predicted"/>
<accession>A0AA38CFK3</accession>